<dbReference type="PANTHER" id="PTHR23117:SF13">
    <property type="entry name" value="GUANYLATE KINASE"/>
    <property type="match status" value="1"/>
</dbReference>
<dbReference type="FunFam" id="3.30.63.10:FF:000002">
    <property type="entry name" value="Guanylate kinase 1"/>
    <property type="match status" value="1"/>
</dbReference>
<dbReference type="FunFam" id="3.40.50.300:FF:000879">
    <property type="entry name" value="Guanylate kinase 1"/>
    <property type="match status" value="1"/>
</dbReference>
<dbReference type="GO" id="GO:0004385">
    <property type="term" value="F:GMP kinase activity"/>
    <property type="evidence" value="ECO:0007669"/>
    <property type="project" value="UniProtKB-EC"/>
</dbReference>
<keyword evidence="7" id="KW-0808">Transferase</keyword>
<dbReference type="InterPro" id="IPR017665">
    <property type="entry name" value="Guanylate_kinase"/>
</dbReference>
<reference evidence="16" key="2">
    <citation type="submission" date="2025-08" db="UniProtKB">
        <authorList>
            <consortium name="Ensembl"/>
        </authorList>
    </citation>
    <scope>IDENTIFICATION</scope>
</reference>
<dbReference type="InterPro" id="IPR008144">
    <property type="entry name" value="Guanylate_kin-like_dom"/>
</dbReference>
<evidence type="ECO:0000256" key="1">
    <source>
        <dbReference type="ARBA" id="ARBA00004437"/>
    </source>
</evidence>
<evidence type="ECO:0000259" key="15">
    <source>
        <dbReference type="PROSITE" id="PS50052"/>
    </source>
</evidence>
<dbReference type="GO" id="GO:0005524">
    <property type="term" value="F:ATP binding"/>
    <property type="evidence" value="ECO:0007669"/>
    <property type="project" value="UniProtKB-KW"/>
</dbReference>
<evidence type="ECO:0000256" key="5">
    <source>
        <dbReference type="ARBA" id="ARBA00016296"/>
    </source>
</evidence>
<dbReference type="PROSITE" id="PS00856">
    <property type="entry name" value="GUANYLATE_KINASE_1"/>
    <property type="match status" value="1"/>
</dbReference>
<comment type="similarity">
    <text evidence="3">Belongs to the guanylate kinase family.</text>
</comment>
<dbReference type="PROSITE" id="PS50052">
    <property type="entry name" value="GUANYLATE_KINASE_2"/>
    <property type="match status" value="1"/>
</dbReference>
<evidence type="ECO:0000256" key="7">
    <source>
        <dbReference type="ARBA" id="ARBA00022679"/>
    </source>
</evidence>
<dbReference type="EC" id="2.7.4.8" evidence="4"/>
<protein>
    <recommendedName>
        <fullName evidence="5">Guanylate kinase</fullName>
        <ecNumber evidence="4">2.7.4.8</ecNumber>
    </recommendedName>
    <alternativeName>
        <fullName evidence="11">GMP kinase</fullName>
    </alternativeName>
</protein>
<organism evidence="16 17">
    <name type="scientific">Gouania willdenowi</name>
    <name type="common">Blunt-snouted clingfish</name>
    <name type="synonym">Lepadogaster willdenowi</name>
    <dbReference type="NCBI Taxonomy" id="441366"/>
    <lineage>
        <taxon>Eukaryota</taxon>
        <taxon>Metazoa</taxon>
        <taxon>Chordata</taxon>
        <taxon>Craniata</taxon>
        <taxon>Vertebrata</taxon>
        <taxon>Euteleostomi</taxon>
        <taxon>Actinopterygii</taxon>
        <taxon>Neopterygii</taxon>
        <taxon>Teleostei</taxon>
        <taxon>Neoteleostei</taxon>
        <taxon>Acanthomorphata</taxon>
        <taxon>Ovalentaria</taxon>
        <taxon>Blenniimorphae</taxon>
        <taxon>Blenniiformes</taxon>
        <taxon>Gobiesocoidei</taxon>
        <taxon>Gobiesocidae</taxon>
        <taxon>Gobiesocinae</taxon>
        <taxon>Gouania</taxon>
    </lineage>
</organism>
<evidence type="ECO:0000313" key="16">
    <source>
        <dbReference type="Ensembl" id="ENSGWIP00000004299.1"/>
    </source>
</evidence>
<evidence type="ECO:0000256" key="2">
    <source>
        <dbReference type="ARBA" id="ARBA00004514"/>
    </source>
</evidence>
<dbReference type="InterPro" id="IPR027417">
    <property type="entry name" value="P-loop_NTPase"/>
</dbReference>
<comment type="catalytic activity">
    <reaction evidence="12">
        <text>GMP + ATP = GDP + ADP</text>
        <dbReference type="Rhea" id="RHEA:20780"/>
        <dbReference type="ChEBI" id="CHEBI:30616"/>
        <dbReference type="ChEBI" id="CHEBI:58115"/>
        <dbReference type="ChEBI" id="CHEBI:58189"/>
        <dbReference type="ChEBI" id="CHEBI:456216"/>
        <dbReference type="EC" id="2.7.4.8"/>
    </reaction>
</comment>
<keyword evidence="9" id="KW-0418">Kinase</keyword>
<evidence type="ECO:0000256" key="12">
    <source>
        <dbReference type="ARBA" id="ARBA00048594"/>
    </source>
</evidence>
<dbReference type="SMART" id="SM00072">
    <property type="entry name" value="GuKc"/>
    <property type="match status" value="1"/>
</dbReference>
<dbReference type="Ensembl" id="ENSGWIT00000004609.1">
    <property type="protein sequence ID" value="ENSGWIP00000004299.1"/>
    <property type="gene ID" value="ENSGWIG00000002305.1"/>
</dbReference>
<dbReference type="NCBIfam" id="TIGR03263">
    <property type="entry name" value="guanyl_kin"/>
    <property type="match status" value="1"/>
</dbReference>
<evidence type="ECO:0000256" key="10">
    <source>
        <dbReference type="ARBA" id="ARBA00022840"/>
    </source>
</evidence>
<keyword evidence="14" id="KW-0472">Membrane</keyword>
<accession>A0A8C5DAI1</accession>
<dbReference type="HAMAP" id="MF_00328">
    <property type="entry name" value="Guanylate_kinase"/>
    <property type="match status" value="1"/>
</dbReference>
<evidence type="ECO:0000256" key="6">
    <source>
        <dbReference type="ARBA" id="ARBA00022490"/>
    </source>
</evidence>
<evidence type="ECO:0000256" key="3">
    <source>
        <dbReference type="ARBA" id="ARBA00005790"/>
    </source>
</evidence>
<dbReference type="GO" id="GO:0001917">
    <property type="term" value="C:photoreceptor inner segment"/>
    <property type="evidence" value="ECO:0007669"/>
    <property type="project" value="UniProtKB-SubCell"/>
</dbReference>
<keyword evidence="14" id="KW-1133">Transmembrane helix</keyword>
<evidence type="ECO:0000256" key="4">
    <source>
        <dbReference type="ARBA" id="ARBA00012961"/>
    </source>
</evidence>
<dbReference type="AlphaFoldDB" id="A0A8C5DAI1"/>
<evidence type="ECO:0000256" key="8">
    <source>
        <dbReference type="ARBA" id="ARBA00022741"/>
    </source>
</evidence>
<dbReference type="SUPFAM" id="SSF52540">
    <property type="entry name" value="P-loop containing nucleoside triphosphate hydrolases"/>
    <property type="match status" value="1"/>
</dbReference>
<evidence type="ECO:0000313" key="17">
    <source>
        <dbReference type="Proteomes" id="UP000694680"/>
    </source>
</evidence>
<reference evidence="16" key="3">
    <citation type="submission" date="2025-09" db="UniProtKB">
        <authorList>
            <consortium name="Ensembl"/>
        </authorList>
    </citation>
    <scope>IDENTIFICATION</scope>
</reference>
<keyword evidence="10" id="KW-0067">ATP-binding</keyword>
<dbReference type="GO" id="GO:0005829">
    <property type="term" value="C:cytosol"/>
    <property type="evidence" value="ECO:0007669"/>
    <property type="project" value="UniProtKB-SubCell"/>
</dbReference>
<keyword evidence="17" id="KW-1185">Reference proteome</keyword>
<keyword evidence="14" id="KW-0812">Transmembrane</keyword>
<keyword evidence="6" id="KW-0963">Cytoplasm</keyword>
<keyword evidence="8" id="KW-0547">Nucleotide-binding</keyword>
<comment type="subunit">
    <text evidence="13">Monomer. Interacts with RD3.</text>
</comment>
<evidence type="ECO:0000256" key="11">
    <source>
        <dbReference type="ARBA" id="ARBA00030128"/>
    </source>
</evidence>
<sequence>MAAVRPVVLAGPSGSGKSTLVKKLMNEYQNVFGFSVSHTTRKPRPGEEDGKEYHFVSRGEMERSIDRGEFLESAEFSGNLYGTSKKAVRAVQEKNRICILDIDVQGVKSIKRTDLNPIYVFIQPPSLEELEKRLRGRQTDSEESIQKRLSAARGELEYSQQKDTFDHKIINDDLDKAYAELKDVLQEVRKVSTRGQQFHKLQQCFAALIFLHFGYFCHFKCLVFFFFFTFLAHFSNYMGFCCFLYFHVVFFRYFKSFCIFFLF</sequence>
<evidence type="ECO:0000256" key="9">
    <source>
        <dbReference type="ARBA" id="ARBA00022777"/>
    </source>
</evidence>
<dbReference type="InterPro" id="IPR020590">
    <property type="entry name" value="Guanylate_kinase_CS"/>
</dbReference>
<comment type="subcellular location">
    <subcellularLocation>
        <location evidence="2">Cytoplasm</location>
        <location evidence="2">Cytosol</location>
    </subcellularLocation>
    <subcellularLocation>
        <location evidence="1">Photoreceptor inner segment</location>
    </subcellularLocation>
</comment>
<gene>
    <name evidence="16" type="primary">LOC114479356</name>
</gene>
<dbReference type="PANTHER" id="PTHR23117">
    <property type="entry name" value="GUANYLATE KINASE-RELATED"/>
    <property type="match status" value="1"/>
</dbReference>
<name>A0A8C5DAI1_GOUWI</name>
<evidence type="ECO:0000256" key="14">
    <source>
        <dbReference type="SAM" id="Phobius"/>
    </source>
</evidence>
<dbReference type="InterPro" id="IPR008145">
    <property type="entry name" value="GK/Ca_channel_bsu"/>
</dbReference>
<dbReference type="Proteomes" id="UP000694680">
    <property type="component" value="Chromosome 17"/>
</dbReference>
<feature type="domain" description="Guanylate kinase-like" evidence="15">
    <location>
        <begin position="4"/>
        <end position="186"/>
    </location>
</feature>
<reference evidence="16" key="1">
    <citation type="submission" date="2020-06" db="EMBL/GenBank/DDBJ databases">
        <authorList>
            <consortium name="Wellcome Sanger Institute Data Sharing"/>
        </authorList>
    </citation>
    <scope>NUCLEOTIDE SEQUENCE [LARGE SCALE GENOMIC DNA]</scope>
</reference>
<feature type="transmembrane region" description="Helical" evidence="14">
    <location>
        <begin position="234"/>
        <end position="254"/>
    </location>
</feature>
<feature type="transmembrane region" description="Helical" evidence="14">
    <location>
        <begin position="204"/>
        <end position="228"/>
    </location>
</feature>
<dbReference type="Gene3D" id="3.40.50.300">
    <property type="entry name" value="P-loop containing nucleotide triphosphate hydrolases"/>
    <property type="match status" value="1"/>
</dbReference>
<dbReference type="Pfam" id="PF00625">
    <property type="entry name" value="Guanylate_kin"/>
    <property type="match status" value="1"/>
</dbReference>
<evidence type="ECO:0000256" key="13">
    <source>
        <dbReference type="ARBA" id="ARBA00065898"/>
    </source>
</evidence>
<proteinExistence type="inferred from homology"/>
<dbReference type="CDD" id="cd00071">
    <property type="entry name" value="GMPK"/>
    <property type="match status" value="1"/>
</dbReference>